<keyword evidence="8" id="KW-0245">EGF-like domain</keyword>
<dbReference type="SMART" id="SM00607">
    <property type="entry name" value="FTP"/>
    <property type="match status" value="2"/>
</dbReference>
<dbReference type="SUPFAM" id="SSF57196">
    <property type="entry name" value="EGF/Laminin"/>
    <property type="match status" value="1"/>
</dbReference>
<evidence type="ECO:0000256" key="8">
    <source>
        <dbReference type="PROSITE-ProRule" id="PRU00076"/>
    </source>
</evidence>
<dbReference type="InterPro" id="IPR001304">
    <property type="entry name" value="C-type_lectin-like"/>
</dbReference>
<evidence type="ECO:0000313" key="11">
    <source>
        <dbReference type="Proteomes" id="UP000694865"/>
    </source>
</evidence>
<evidence type="ECO:0000256" key="4">
    <source>
        <dbReference type="ARBA" id="ARBA00022723"/>
    </source>
</evidence>
<gene>
    <name evidence="12" type="primary">LOC102807315</name>
</gene>
<keyword evidence="5" id="KW-0430">Lectin</keyword>
<dbReference type="SMART" id="SM00181">
    <property type="entry name" value="EGF"/>
    <property type="match status" value="3"/>
</dbReference>
<sequence>MNRIHPSSTPSVGNIGGRAARIAVGITTTITALGIAGTVIGVVGPGKSTNITSESETGSQIGNRANSICIIDNPCLNGGTCTIEAVGYTCECFPDFVGINCEIDLNVDDCYPGACYGGLCIDGIGTFSCDCAAAGASLRNVAFDKWAIQSSTVDTNYAGRAVDGVFNSDMLAGMSCSYTETEDDAPSYWKVDLGEMYCIAEVVILNRQDCCSDWMLGAQVAVSATYDSTPQICGSVEDPDHDTIIIECHLTGRFVEIASTIPGYNLSLCEVQVMVPVGHPCEDSNVCHGGTCDTLDDDSYTCDCDDGGVLENVALLRYSEQSSSHGPTWKANDGNTNGYYFSGSCSHTAFHDWDSWWRVDLAFLHCVKMVKIYNRLDCCGERLNGAKVFIGRSMNIEDAEQCGPTVSYSMTYQSRLDFNCNAGTIGRFVTVRVYNQDQLSLCEVEVMAVPNGRFELIYEQKTWADANIHCENNQAHLANIRSLDHHDYLVDLIVQSRHADETDVWWFGAHVDETEGEFVYPDQSRMRYSNWDDYSSAMNGNCARLQAGSLGSRPFNK</sequence>
<dbReference type="SMART" id="SM00179">
    <property type="entry name" value="EGF_CA"/>
    <property type="match status" value="2"/>
</dbReference>
<dbReference type="Pfam" id="PF22633">
    <property type="entry name" value="F5_F8_type_C_2"/>
    <property type="match status" value="2"/>
</dbReference>
<accession>A0ABM0M6Z5</accession>
<dbReference type="InterPro" id="IPR000742">
    <property type="entry name" value="EGF"/>
</dbReference>
<evidence type="ECO:0000256" key="2">
    <source>
        <dbReference type="ARBA" id="ARBA00010147"/>
    </source>
</evidence>
<dbReference type="PANTHER" id="PTHR45713">
    <property type="entry name" value="FTP DOMAIN-CONTAINING PROTEIN"/>
    <property type="match status" value="1"/>
</dbReference>
<dbReference type="Gene3D" id="2.60.120.260">
    <property type="entry name" value="Galactose-binding domain-like"/>
    <property type="match status" value="2"/>
</dbReference>
<dbReference type="InterPro" id="IPR016187">
    <property type="entry name" value="CTDL_fold"/>
</dbReference>
<dbReference type="SMART" id="SM00034">
    <property type="entry name" value="CLECT"/>
    <property type="match status" value="1"/>
</dbReference>
<keyword evidence="11" id="KW-1185">Reference proteome</keyword>
<dbReference type="SUPFAM" id="SSF56436">
    <property type="entry name" value="C-type lectin-like"/>
    <property type="match status" value="1"/>
</dbReference>
<dbReference type="Pfam" id="PF00059">
    <property type="entry name" value="Lectin_C"/>
    <property type="match status" value="1"/>
</dbReference>
<evidence type="ECO:0000256" key="3">
    <source>
        <dbReference type="ARBA" id="ARBA00011233"/>
    </source>
</evidence>
<comment type="subunit">
    <text evidence="3">Homotrimer.</text>
</comment>
<organism evidence="11 12">
    <name type="scientific">Saccoglossus kowalevskii</name>
    <name type="common">Acorn worm</name>
    <dbReference type="NCBI Taxonomy" id="10224"/>
    <lineage>
        <taxon>Eukaryota</taxon>
        <taxon>Metazoa</taxon>
        <taxon>Hemichordata</taxon>
        <taxon>Enteropneusta</taxon>
        <taxon>Harrimaniidae</taxon>
        <taxon>Saccoglossus</taxon>
    </lineage>
</organism>
<keyword evidence="6" id="KW-0106">Calcium</keyword>
<evidence type="ECO:0000256" key="6">
    <source>
        <dbReference type="ARBA" id="ARBA00022837"/>
    </source>
</evidence>
<keyword evidence="4" id="KW-0479">Metal-binding</keyword>
<dbReference type="PROSITE" id="PS50026">
    <property type="entry name" value="EGF_3"/>
    <property type="match status" value="1"/>
</dbReference>
<keyword evidence="7 8" id="KW-1015">Disulfide bond</keyword>
<reference evidence="12" key="1">
    <citation type="submission" date="2025-08" db="UniProtKB">
        <authorList>
            <consortium name="RefSeq"/>
        </authorList>
    </citation>
    <scope>IDENTIFICATION</scope>
    <source>
        <tissue evidence="12">Testes</tissue>
    </source>
</reference>
<evidence type="ECO:0000313" key="12">
    <source>
        <dbReference type="RefSeq" id="XP_006815786.1"/>
    </source>
</evidence>
<dbReference type="Gene3D" id="2.10.25.10">
    <property type="entry name" value="Laminin"/>
    <property type="match status" value="1"/>
</dbReference>
<dbReference type="RefSeq" id="XP_006815786.1">
    <property type="nucleotide sequence ID" value="XM_006815723.1"/>
</dbReference>
<dbReference type="PANTHER" id="PTHR45713:SF6">
    <property type="entry name" value="F5_8 TYPE C DOMAIN-CONTAINING PROTEIN"/>
    <property type="match status" value="1"/>
</dbReference>
<dbReference type="InterPro" id="IPR008979">
    <property type="entry name" value="Galactose-bd-like_sf"/>
</dbReference>
<protein>
    <submittedName>
        <fullName evidence="12">Uncharacterized protein LOC102807315</fullName>
    </submittedName>
</protein>
<feature type="domain" description="EGF-like" evidence="9">
    <location>
        <begin position="65"/>
        <end position="102"/>
    </location>
</feature>
<comment type="function">
    <text evidence="1">Acts as a defensive agent. Recognizes blood group fucosylated oligosaccharides including A, B, H and Lewis B-type antigens. Does not recognize Lewis A antigen and has low affinity for monovalent haptens.</text>
</comment>
<name>A0ABM0M6Z5_SACKO</name>
<dbReference type="Pfam" id="PF00008">
    <property type="entry name" value="EGF"/>
    <property type="match status" value="1"/>
</dbReference>
<comment type="caution">
    <text evidence="8">Lacks conserved residue(s) required for the propagation of feature annotation.</text>
</comment>
<dbReference type="GeneID" id="102807315"/>
<dbReference type="SUPFAM" id="SSF49785">
    <property type="entry name" value="Galactose-binding domain-like"/>
    <property type="match status" value="2"/>
</dbReference>
<evidence type="ECO:0000256" key="1">
    <source>
        <dbReference type="ARBA" id="ARBA00002219"/>
    </source>
</evidence>
<feature type="disulfide bond" evidence="8">
    <location>
        <begin position="92"/>
        <end position="101"/>
    </location>
</feature>
<dbReference type="InterPro" id="IPR001881">
    <property type="entry name" value="EGF-like_Ca-bd_dom"/>
</dbReference>
<evidence type="ECO:0000256" key="5">
    <source>
        <dbReference type="ARBA" id="ARBA00022734"/>
    </source>
</evidence>
<comment type="similarity">
    <text evidence="2">Belongs to the fucolectin family.</text>
</comment>
<dbReference type="Gene3D" id="3.10.100.10">
    <property type="entry name" value="Mannose-Binding Protein A, subunit A"/>
    <property type="match status" value="1"/>
</dbReference>
<proteinExistence type="inferred from homology"/>
<dbReference type="InterPro" id="IPR051941">
    <property type="entry name" value="BG_Antigen-Binding_Lectin"/>
</dbReference>
<dbReference type="PROSITE" id="PS50041">
    <property type="entry name" value="C_TYPE_LECTIN_2"/>
    <property type="match status" value="1"/>
</dbReference>
<evidence type="ECO:0000259" key="10">
    <source>
        <dbReference type="PROSITE" id="PS50041"/>
    </source>
</evidence>
<dbReference type="PROSITE" id="PS00022">
    <property type="entry name" value="EGF_1"/>
    <property type="match status" value="1"/>
</dbReference>
<evidence type="ECO:0000259" key="9">
    <source>
        <dbReference type="PROSITE" id="PS50026"/>
    </source>
</evidence>
<dbReference type="InterPro" id="IPR016186">
    <property type="entry name" value="C-type_lectin-like/link_sf"/>
</dbReference>
<feature type="domain" description="C-type lectin" evidence="10">
    <location>
        <begin position="454"/>
        <end position="548"/>
    </location>
</feature>
<dbReference type="Proteomes" id="UP000694865">
    <property type="component" value="Unplaced"/>
</dbReference>
<dbReference type="InterPro" id="IPR006585">
    <property type="entry name" value="FTP1"/>
</dbReference>
<dbReference type="CDD" id="cd00054">
    <property type="entry name" value="EGF_CA"/>
    <property type="match status" value="1"/>
</dbReference>
<dbReference type="CDD" id="cd00037">
    <property type="entry name" value="CLECT"/>
    <property type="match status" value="1"/>
</dbReference>
<evidence type="ECO:0000256" key="7">
    <source>
        <dbReference type="ARBA" id="ARBA00023157"/>
    </source>
</evidence>